<evidence type="ECO:0000256" key="1">
    <source>
        <dbReference type="ARBA" id="ARBA00022443"/>
    </source>
</evidence>
<gene>
    <name evidence="6" type="primary">LOC109482694</name>
</gene>
<dbReference type="PROSITE" id="PS50002">
    <property type="entry name" value="SH3"/>
    <property type="match status" value="2"/>
</dbReference>
<dbReference type="CDD" id="cd00174">
    <property type="entry name" value="SH3"/>
    <property type="match status" value="2"/>
</dbReference>
<feature type="region of interest" description="Disordered" evidence="3">
    <location>
        <begin position="615"/>
        <end position="669"/>
    </location>
</feature>
<dbReference type="KEGG" id="bbel:109482694"/>
<feature type="compositionally biased region" description="Basic residues" evidence="3">
    <location>
        <begin position="713"/>
        <end position="737"/>
    </location>
</feature>
<dbReference type="GeneID" id="109482694"/>
<dbReference type="InterPro" id="IPR036028">
    <property type="entry name" value="SH3-like_dom_sf"/>
</dbReference>
<feature type="region of interest" description="Disordered" evidence="3">
    <location>
        <begin position="381"/>
        <end position="405"/>
    </location>
</feature>
<dbReference type="SUPFAM" id="SSF50044">
    <property type="entry name" value="SH3-domain"/>
    <property type="match status" value="2"/>
</dbReference>
<feature type="region of interest" description="Disordered" evidence="3">
    <location>
        <begin position="61"/>
        <end position="125"/>
    </location>
</feature>
<protein>
    <submittedName>
        <fullName evidence="6">Uncharacterized protein LOC109482694</fullName>
    </submittedName>
</protein>
<keyword evidence="1 2" id="KW-0728">SH3 domain</keyword>
<feature type="region of interest" description="Disordered" evidence="3">
    <location>
        <begin position="243"/>
        <end position="290"/>
    </location>
</feature>
<feature type="compositionally biased region" description="Acidic residues" evidence="3">
    <location>
        <begin position="626"/>
        <end position="641"/>
    </location>
</feature>
<dbReference type="AlphaFoldDB" id="A0A6P5ACP9"/>
<sequence>MFHCQHLKEPYLWLHLGEDAGRMACLCSGLARRGDGLPGLPDAPPLSTDQLIAKWQADNSTERDEGYHSYRGPTSSTCHQEPPGPAVATNSARWGHKRAEIGRKRHAKSKKVAGEKLRQSRWASHVRQTGWDSNVRQAGWDSNVRQNGWDNSDFDQNSPELDEPPFTVFDRQAERLIHSATRRRPANVINTFASGRPDQLNVERGDVVRVLYRSDDWVRVANVWRDRGFIPYSYVWPLGRRLPRKPDRQRPYSPPPRAGHPGGDRWTYPRGEREQDPPDSPDLSDDDSLQSVDDAGSGFFARLRHGPALTVLFDFRAIDEDDVTALRGETVTLLNEEDADWVWVRNRAGREGFIPRGYAVQTCEACRTVLRKNLQKWEREATRRHWEQAHNGPPNENAPPQTSCRQLADDFLPPQDCNFVVEEQNIMSLSQKVALDTWQGNRKGGQGPVQGVCRPEGLQKVPHKEQRTAFHTGNSGNIAEQSICTCATRRDRVGPRWQAEQKEQSEEWPQTSYEEPKDYRGNSQEVIRNSLRRITISDYKRSLGKEKKEQCVIGLPLRKHTVAAKKQKVCSSEKDSLKEQDVKTSLKEQEAGPDCKDSPWWNLEMSQDCTMILRENAARGQPREQEDSETWEQDQDPAWEQEDSKTWAQDQSQRAKPGNKIRAKPGYKTWAKSWNKKTAKYGYKTMAKLGNKTRDRPGKELNVKPGNETRAKPGNKNRVKPLNRIRAKPGNRIRAKAGNKIGVKTGNKNRAKPGNKQLPPPQQKE</sequence>
<dbReference type="Proteomes" id="UP000515135">
    <property type="component" value="Unplaced"/>
</dbReference>
<proteinExistence type="predicted"/>
<evidence type="ECO:0000256" key="3">
    <source>
        <dbReference type="SAM" id="MobiDB-lite"/>
    </source>
</evidence>
<feature type="domain" description="SH3" evidence="4">
    <location>
        <begin position="181"/>
        <end position="240"/>
    </location>
</feature>
<dbReference type="Pfam" id="PF00018">
    <property type="entry name" value="SH3_1"/>
    <property type="match status" value="1"/>
</dbReference>
<feature type="compositionally biased region" description="Basic and acidic residues" evidence="3">
    <location>
        <begin position="495"/>
        <end position="505"/>
    </location>
</feature>
<name>A0A6P5ACP9_BRABE</name>
<feature type="compositionally biased region" description="Basic and acidic residues" evidence="3">
    <location>
        <begin position="571"/>
        <end position="597"/>
    </location>
</feature>
<reference evidence="6" key="1">
    <citation type="submission" date="2025-08" db="UniProtKB">
        <authorList>
            <consortium name="RefSeq"/>
        </authorList>
    </citation>
    <scope>IDENTIFICATION</scope>
    <source>
        <tissue evidence="6">Gonad</tissue>
    </source>
</reference>
<feature type="compositionally biased region" description="Acidic residues" evidence="3">
    <location>
        <begin position="277"/>
        <end position="288"/>
    </location>
</feature>
<dbReference type="OrthoDB" id="9991832at2759"/>
<evidence type="ECO:0000313" key="5">
    <source>
        <dbReference type="Proteomes" id="UP000515135"/>
    </source>
</evidence>
<feature type="compositionally biased region" description="Basic and acidic residues" evidence="3">
    <location>
        <begin position="692"/>
        <end position="711"/>
    </location>
</feature>
<accession>A0A6P5ACP9</accession>
<dbReference type="SMART" id="SM00326">
    <property type="entry name" value="SH3"/>
    <property type="match status" value="2"/>
</dbReference>
<evidence type="ECO:0000313" key="6">
    <source>
        <dbReference type="RefSeq" id="XP_019641072.1"/>
    </source>
</evidence>
<feature type="region of interest" description="Disordered" evidence="3">
    <location>
        <begin position="565"/>
        <end position="600"/>
    </location>
</feature>
<evidence type="ECO:0000259" key="4">
    <source>
        <dbReference type="PROSITE" id="PS50002"/>
    </source>
</evidence>
<dbReference type="Gene3D" id="2.30.30.40">
    <property type="entry name" value="SH3 Domains"/>
    <property type="match status" value="2"/>
</dbReference>
<feature type="domain" description="SH3" evidence="4">
    <location>
        <begin position="304"/>
        <end position="364"/>
    </location>
</feature>
<keyword evidence="5" id="KW-1185">Reference proteome</keyword>
<dbReference type="Pfam" id="PF07653">
    <property type="entry name" value="SH3_2"/>
    <property type="match status" value="1"/>
</dbReference>
<feature type="region of interest" description="Disordered" evidence="3">
    <location>
        <begin position="495"/>
        <end position="521"/>
    </location>
</feature>
<dbReference type="InterPro" id="IPR001452">
    <property type="entry name" value="SH3_domain"/>
</dbReference>
<organism evidence="5 6">
    <name type="scientific">Branchiostoma belcheri</name>
    <name type="common">Amphioxus</name>
    <dbReference type="NCBI Taxonomy" id="7741"/>
    <lineage>
        <taxon>Eukaryota</taxon>
        <taxon>Metazoa</taxon>
        <taxon>Chordata</taxon>
        <taxon>Cephalochordata</taxon>
        <taxon>Leptocardii</taxon>
        <taxon>Amphioxiformes</taxon>
        <taxon>Branchiostomatidae</taxon>
        <taxon>Branchiostoma</taxon>
    </lineage>
</organism>
<dbReference type="RefSeq" id="XP_019641072.1">
    <property type="nucleotide sequence ID" value="XM_019785513.1"/>
</dbReference>
<evidence type="ECO:0000256" key="2">
    <source>
        <dbReference type="PROSITE-ProRule" id="PRU00192"/>
    </source>
</evidence>
<feature type="region of interest" description="Disordered" evidence="3">
    <location>
        <begin position="686"/>
        <end position="765"/>
    </location>
</feature>